<dbReference type="EMBL" id="JAHIBW010000018">
    <property type="protein sequence ID" value="KAG7302411.1"/>
    <property type="molecule type" value="Genomic_DNA"/>
</dbReference>
<dbReference type="Proteomes" id="UP000823941">
    <property type="component" value="Chromosome 18"/>
</dbReference>
<keyword evidence="2" id="KW-1185">Reference proteome</keyword>
<proteinExistence type="predicted"/>
<sequence length="72" mass="8313">MCLGGHRAIWPRRGGVEWRHKNCTRLAPAGYRFRWSESIVSPQTDRQTDTDDVRAARTRRPTELHAVIEVAN</sequence>
<reference evidence="1 2" key="1">
    <citation type="submission" date="2021-06" db="EMBL/GenBank/DDBJ databases">
        <title>A haploid diamondback moth (Plutella xylostella L.) genome assembly resolves 31 chromosomes and identifies a diamide resistance mutation.</title>
        <authorList>
            <person name="Ward C.M."/>
            <person name="Perry K.D."/>
            <person name="Baker G."/>
            <person name="Powis K."/>
            <person name="Heckel D.G."/>
            <person name="Baxter S.W."/>
        </authorList>
    </citation>
    <scope>NUCLEOTIDE SEQUENCE [LARGE SCALE GENOMIC DNA]</scope>
    <source>
        <strain evidence="1 2">LV</strain>
        <tissue evidence="1">Single pupa</tissue>
    </source>
</reference>
<evidence type="ECO:0000313" key="2">
    <source>
        <dbReference type="Proteomes" id="UP000823941"/>
    </source>
</evidence>
<name>A0ABQ7QB12_PLUXY</name>
<evidence type="ECO:0000313" key="1">
    <source>
        <dbReference type="EMBL" id="KAG7302411.1"/>
    </source>
</evidence>
<accession>A0ABQ7QB12</accession>
<protein>
    <submittedName>
        <fullName evidence="1">Uncharacterized protein</fullName>
    </submittedName>
</protein>
<gene>
    <name evidence="1" type="ORF">JYU34_013942</name>
</gene>
<organism evidence="1 2">
    <name type="scientific">Plutella xylostella</name>
    <name type="common">Diamondback moth</name>
    <name type="synonym">Plutella maculipennis</name>
    <dbReference type="NCBI Taxonomy" id="51655"/>
    <lineage>
        <taxon>Eukaryota</taxon>
        <taxon>Metazoa</taxon>
        <taxon>Ecdysozoa</taxon>
        <taxon>Arthropoda</taxon>
        <taxon>Hexapoda</taxon>
        <taxon>Insecta</taxon>
        <taxon>Pterygota</taxon>
        <taxon>Neoptera</taxon>
        <taxon>Endopterygota</taxon>
        <taxon>Lepidoptera</taxon>
        <taxon>Glossata</taxon>
        <taxon>Ditrysia</taxon>
        <taxon>Yponomeutoidea</taxon>
        <taxon>Plutellidae</taxon>
        <taxon>Plutella</taxon>
    </lineage>
</organism>
<comment type="caution">
    <text evidence="1">The sequence shown here is derived from an EMBL/GenBank/DDBJ whole genome shotgun (WGS) entry which is preliminary data.</text>
</comment>